<dbReference type="GO" id="GO:0005886">
    <property type="term" value="C:plasma membrane"/>
    <property type="evidence" value="ECO:0007669"/>
    <property type="project" value="TreeGrafter"/>
</dbReference>
<keyword evidence="1" id="KW-0547">Nucleotide-binding</keyword>
<dbReference type="OrthoDB" id="5061070at2759"/>
<dbReference type="InterPro" id="IPR000375">
    <property type="entry name" value="Dynamin_stalk"/>
</dbReference>
<evidence type="ECO:0000256" key="3">
    <source>
        <dbReference type="SAM" id="Coils"/>
    </source>
</evidence>
<evidence type="ECO:0000256" key="4">
    <source>
        <dbReference type="SAM" id="MobiDB-lite"/>
    </source>
</evidence>
<dbReference type="GO" id="GO:0005874">
    <property type="term" value="C:microtubule"/>
    <property type="evidence" value="ECO:0007669"/>
    <property type="project" value="TreeGrafter"/>
</dbReference>
<dbReference type="PANTHER" id="PTHR11566">
    <property type="entry name" value="DYNAMIN"/>
    <property type="match status" value="1"/>
</dbReference>
<dbReference type="Gene3D" id="1.20.120.1240">
    <property type="entry name" value="Dynamin, middle domain"/>
    <property type="match status" value="1"/>
</dbReference>
<dbReference type="InterPro" id="IPR022812">
    <property type="entry name" value="Dynamin"/>
</dbReference>
<dbReference type="AlphaFoldDB" id="A0A1M2W6U8"/>
<dbReference type="STRING" id="154538.A0A1M2W6U8"/>
<dbReference type="Gene3D" id="3.40.50.300">
    <property type="entry name" value="P-loop containing nucleotide triphosphate hydrolases"/>
    <property type="match status" value="1"/>
</dbReference>
<protein>
    <submittedName>
        <fullName evidence="7">Interferon-induced GTP-binding protein Mx2</fullName>
    </submittedName>
</protein>
<dbReference type="PRINTS" id="PR00195">
    <property type="entry name" value="DYNAMIN"/>
</dbReference>
<feature type="coiled-coil region" evidence="3">
    <location>
        <begin position="941"/>
        <end position="968"/>
    </location>
</feature>
<dbReference type="GO" id="GO:0031623">
    <property type="term" value="P:receptor internalization"/>
    <property type="evidence" value="ECO:0007669"/>
    <property type="project" value="TreeGrafter"/>
</dbReference>
<proteinExistence type="predicted"/>
<sequence>MGLVRMEKLASAQKRRRDPSTETRLSRVVKSQNANRIDAVYNGRLYELRLPQRISHYCPVFATYVSIMKGEEPRFAPEELRNAHELVRTTMRPSDDSPIKALAAVLALEVNKQVLRPYQAHSPHPARFGRAYVEEAVFRIARFFRAPRPTLAEFDRLQKPRRNIGACLTTPPPSITLDSILCIASAYHIALLAMHPSHSHRAKAPLAIEGSKSGGMANTFYAKTARDYIELLRILRAGGAQTDVSLPRVAVIGNQSAGKSSLIEAIAQISVPRDAGTCTRCPMEIRLSSSTGAWTCRISLRWEYDEHRKPLTQHKEVPFGDPFSDKSQLELMLRRAQTAVLNQNHDLSYFIDTEGETLKLLAQQAKQSFSRNVVCVDISGPGLPDLSFIDLPGIIQYDDGKGEVKLVEDLARFYIQNHNTLILVVSPMSDDLLNQKAAQLAKEADPNGARTINVLTKPDALAEGSIDAKENWVQVITGRAHRTQHGYFCVRLPDDAERREKISYTEAREREMRYFATVAPWCDTAQRHRYGIESLVQFLSERLMELSRASLPGIEREVDAQRTQCDEQLRELPPQTAEPYLHVHRMVTAFVDEVGKVVQGSPEHTSLVQATKKTYAAFSTAIAQTAPPFVPFVHAEGERYAPLFLPTAVWTQNEVIYLDTVRERIERYLTRELPNNVPYSVKCAFILAFQDSWERHATRCYEQVRRAFKEELGRIVDAHFGRFENLKRAISSIMLNLTNIHGATTEQQLGFQLKYERNPPTTQNLDDLAKLREKHLLFYSFMLERAAAGKLHVPQGAQSVPGSASSASSQGFNPVFPPAVPKSVSSQMFTPAEAPATTSPQAHDGAKPQMHRLPHTATTVPEQGPLSQERDGASDKHGEELALMAEIRAYFDVASKRIQDSVTHVIDEHLLFSLAAVLGEGVLIERLGLGAEDTKARCAKYLEESADVAALREELRAKKRRLDDAQKALYEFGL</sequence>
<name>A0A1M2W6U8_TRAPU</name>
<feature type="region of interest" description="Disordered" evidence="4">
    <location>
        <begin position="1"/>
        <end position="27"/>
    </location>
</feature>
<keyword evidence="2" id="KW-0342">GTP-binding</keyword>
<dbReference type="InterPro" id="IPR020850">
    <property type="entry name" value="GED_dom"/>
</dbReference>
<dbReference type="SMART" id="SM00053">
    <property type="entry name" value="DYNc"/>
    <property type="match status" value="1"/>
</dbReference>
<reference evidence="7 8" key="1">
    <citation type="submission" date="2016-10" db="EMBL/GenBank/DDBJ databases">
        <title>Genome sequence of the basidiomycete white-rot fungus Trametes pubescens.</title>
        <authorList>
            <person name="Makela M.R."/>
            <person name="Granchi Z."/>
            <person name="Peng M."/>
            <person name="De Vries R.P."/>
            <person name="Grigoriev I."/>
            <person name="Riley R."/>
            <person name="Hilden K."/>
        </authorList>
    </citation>
    <scope>NUCLEOTIDE SEQUENCE [LARGE SCALE GENOMIC DNA]</scope>
    <source>
        <strain evidence="7 8">FBCC735</strain>
    </source>
</reference>
<comment type="caution">
    <text evidence="7">The sequence shown here is derived from an EMBL/GenBank/DDBJ whole genome shotgun (WGS) entry which is preliminary data.</text>
</comment>
<dbReference type="OMA" id="ERHATRC"/>
<dbReference type="Pfam" id="PF00350">
    <property type="entry name" value="Dynamin_N"/>
    <property type="match status" value="1"/>
</dbReference>
<dbReference type="InterPro" id="IPR003130">
    <property type="entry name" value="GED"/>
</dbReference>
<dbReference type="InterPro" id="IPR027417">
    <property type="entry name" value="P-loop_NTPase"/>
</dbReference>
<gene>
    <name evidence="7" type="ORF">TRAPUB_6177</name>
</gene>
<dbReference type="PROSITE" id="PS51388">
    <property type="entry name" value="GED"/>
    <property type="match status" value="1"/>
</dbReference>
<feature type="domain" description="GED" evidence="5">
    <location>
        <begin position="880"/>
        <end position="974"/>
    </location>
</feature>
<feature type="domain" description="Dynamin-type G" evidence="6">
    <location>
        <begin position="243"/>
        <end position="552"/>
    </location>
</feature>
<evidence type="ECO:0000313" key="8">
    <source>
        <dbReference type="Proteomes" id="UP000184267"/>
    </source>
</evidence>
<accession>A0A1M2W6U8</accession>
<dbReference type="GO" id="GO:0003924">
    <property type="term" value="F:GTPase activity"/>
    <property type="evidence" value="ECO:0007669"/>
    <property type="project" value="InterPro"/>
</dbReference>
<dbReference type="SUPFAM" id="SSF52540">
    <property type="entry name" value="P-loop containing nucleoside triphosphate hydrolases"/>
    <property type="match status" value="1"/>
</dbReference>
<evidence type="ECO:0000256" key="1">
    <source>
        <dbReference type="ARBA" id="ARBA00022741"/>
    </source>
</evidence>
<evidence type="ECO:0000256" key="2">
    <source>
        <dbReference type="ARBA" id="ARBA00023134"/>
    </source>
</evidence>
<evidence type="ECO:0000259" key="6">
    <source>
        <dbReference type="PROSITE" id="PS51718"/>
    </source>
</evidence>
<feature type="compositionally biased region" description="Low complexity" evidence="4">
    <location>
        <begin position="795"/>
        <end position="811"/>
    </location>
</feature>
<dbReference type="PANTHER" id="PTHR11566:SF131">
    <property type="entry name" value="GTPASE, PUTATIVE (AFU_ORTHOLOGUE AFUA_6G07630)-RELATED"/>
    <property type="match status" value="1"/>
</dbReference>
<keyword evidence="8" id="KW-1185">Reference proteome</keyword>
<evidence type="ECO:0000259" key="5">
    <source>
        <dbReference type="PROSITE" id="PS51388"/>
    </source>
</evidence>
<dbReference type="GO" id="GO:0005737">
    <property type="term" value="C:cytoplasm"/>
    <property type="evidence" value="ECO:0007669"/>
    <property type="project" value="TreeGrafter"/>
</dbReference>
<dbReference type="InterPro" id="IPR045063">
    <property type="entry name" value="Dynamin_N"/>
</dbReference>
<dbReference type="PROSITE" id="PS51718">
    <property type="entry name" value="G_DYNAMIN_2"/>
    <property type="match status" value="1"/>
</dbReference>
<dbReference type="Pfam" id="PF02212">
    <property type="entry name" value="GED"/>
    <property type="match status" value="1"/>
</dbReference>
<dbReference type="CDD" id="cd08771">
    <property type="entry name" value="DLP_1"/>
    <property type="match status" value="1"/>
</dbReference>
<dbReference type="Pfam" id="PF01031">
    <property type="entry name" value="Dynamin_M"/>
    <property type="match status" value="1"/>
</dbReference>
<evidence type="ECO:0000313" key="7">
    <source>
        <dbReference type="EMBL" id="OJT15577.1"/>
    </source>
</evidence>
<feature type="region of interest" description="Disordered" evidence="4">
    <location>
        <begin position="795"/>
        <end position="814"/>
    </location>
</feature>
<organism evidence="7 8">
    <name type="scientific">Trametes pubescens</name>
    <name type="common">White-rot fungus</name>
    <dbReference type="NCBI Taxonomy" id="154538"/>
    <lineage>
        <taxon>Eukaryota</taxon>
        <taxon>Fungi</taxon>
        <taxon>Dikarya</taxon>
        <taxon>Basidiomycota</taxon>
        <taxon>Agaricomycotina</taxon>
        <taxon>Agaricomycetes</taxon>
        <taxon>Polyporales</taxon>
        <taxon>Polyporaceae</taxon>
        <taxon>Trametes</taxon>
    </lineage>
</organism>
<dbReference type="GO" id="GO:0008017">
    <property type="term" value="F:microtubule binding"/>
    <property type="evidence" value="ECO:0007669"/>
    <property type="project" value="TreeGrafter"/>
</dbReference>
<dbReference type="GO" id="GO:0005525">
    <property type="term" value="F:GTP binding"/>
    <property type="evidence" value="ECO:0007669"/>
    <property type="project" value="InterPro"/>
</dbReference>
<dbReference type="InterPro" id="IPR001401">
    <property type="entry name" value="Dynamin_GTPase"/>
</dbReference>
<dbReference type="InterPro" id="IPR030381">
    <property type="entry name" value="G_DYNAMIN_dom"/>
</dbReference>
<keyword evidence="3" id="KW-0175">Coiled coil</keyword>
<dbReference type="Proteomes" id="UP000184267">
    <property type="component" value="Unassembled WGS sequence"/>
</dbReference>
<dbReference type="EMBL" id="MNAD01000148">
    <property type="protein sequence ID" value="OJT15577.1"/>
    <property type="molecule type" value="Genomic_DNA"/>
</dbReference>